<dbReference type="PROSITE" id="PS50158">
    <property type="entry name" value="ZF_CCHC"/>
    <property type="match status" value="1"/>
</dbReference>
<keyword evidence="1" id="KW-0863">Zinc-finger</keyword>
<dbReference type="Gene3D" id="4.10.60.10">
    <property type="entry name" value="Zinc finger, CCHC-type"/>
    <property type="match status" value="1"/>
</dbReference>
<dbReference type="GO" id="GO:0019899">
    <property type="term" value="F:enzyme binding"/>
    <property type="evidence" value="ECO:0007669"/>
    <property type="project" value="UniProtKB-ARBA"/>
</dbReference>
<dbReference type="AlphaFoldDB" id="A0ABD2IVU7"/>
<feature type="region of interest" description="Disordered" evidence="2">
    <location>
        <begin position="296"/>
        <end position="329"/>
    </location>
</feature>
<feature type="domain" description="CCHC-type" evidence="3">
    <location>
        <begin position="256"/>
        <end position="270"/>
    </location>
</feature>
<reference evidence="4 5" key="1">
    <citation type="submission" date="2024-10" db="EMBL/GenBank/DDBJ databases">
        <authorList>
            <person name="Kim D."/>
        </authorList>
    </citation>
    <scope>NUCLEOTIDE SEQUENCE [LARGE SCALE GENOMIC DNA]</scope>
    <source>
        <strain evidence="4">Taebaek</strain>
    </source>
</reference>
<sequence length="487" mass="55487">MQCLRQHKISAEENWEDNRTFSVLLQNGGCESEKEQKQICSLEFLLTLEKLPELNGNEGREQIRRFLKKFSLATEEWPEKHRISALECKVSGKADRAFSAATANRPVNFDAVRSKMESILDEWDCTAIRAFNELWDGPKRRPDENLEEFAERIYQLVQYSYPGLPLHLYGDYAAKHFIRALENVKISIMLEMARRPDLSYDSLVALAVRAEAAQKAAKPIEEDESAHLAHSHKPIYAEKATTDWKKFSRRTNKILCYNCRKIGHIARNCKAKFSWKECGFEQNKPSMNFQKMTQGFGPKISREEKTSQKSSPLKRVKDGRNKRNLSQKTVESTDVPTIFAGLFAAFLVVANAFSNVKTKTHGRRFSSTANSNPKFPALWNPLNVRFEKLWKRENSKENGINSKVKAPEENGQLRTIDFSKAGEELADATGPTTKFLKSGTERKLSAVGGTITNKAASSHTIRPVQNCSFRLVRTFYRSNYDVGLCHC</sequence>
<dbReference type="SUPFAM" id="SSF57756">
    <property type="entry name" value="Retrovirus zinc finger-like domains"/>
    <property type="match status" value="1"/>
</dbReference>
<gene>
    <name evidence="4" type="ORF">niasHS_011694</name>
</gene>
<evidence type="ECO:0000256" key="2">
    <source>
        <dbReference type="SAM" id="MobiDB-lite"/>
    </source>
</evidence>
<name>A0ABD2IVU7_HETSC</name>
<evidence type="ECO:0000256" key="1">
    <source>
        <dbReference type="PROSITE-ProRule" id="PRU00047"/>
    </source>
</evidence>
<dbReference type="Pfam" id="PF00098">
    <property type="entry name" value="zf-CCHC"/>
    <property type="match status" value="1"/>
</dbReference>
<protein>
    <recommendedName>
        <fullName evidence="3">CCHC-type domain-containing protein</fullName>
    </recommendedName>
</protein>
<evidence type="ECO:0000313" key="5">
    <source>
        <dbReference type="Proteomes" id="UP001620645"/>
    </source>
</evidence>
<evidence type="ECO:0000259" key="3">
    <source>
        <dbReference type="PROSITE" id="PS50158"/>
    </source>
</evidence>
<dbReference type="SMART" id="SM00343">
    <property type="entry name" value="ZnF_C2HC"/>
    <property type="match status" value="1"/>
</dbReference>
<dbReference type="GO" id="GO:0008270">
    <property type="term" value="F:zinc ion binding"/>
    <property type="evidence" value="ECO:0007669"/>
    <property type="project" value="UniProtKB-KW"/>
</dbReference>
<keyword evidence="1" id="KW-0479">Metal-binding</keyword>
<dbReference type="InterPro" id="IPR001878">
    <property type="entry name" value="Znf_CCHC"/>
</dbReference>
<comment type="caution">
    <text evidence="4">The sequence shown here is derived from an EMBL/GenBank/DDBJ whole genome shotgun (WGS) entry which is preliminary data.</text>
</comment>
<dbReference type="Proteomes" id="UP001620645">
    <property type="component" value="Unassembled WGS sequence"/>
</dbReference>
<organism evidence="4 5">
    <name type="scientific">Heterodera schachtii</name>
    <name type="common">Sugarbeet cyst nematode worm</name>
    <name type="synonym">Tylenchus schachtii</name>
    <dbReference type="NCBI Taxonomy" id="97005"/>
    <lineage>
        <taxon>Eukaryota</taxon>
        <taxon>Metazoa</taxon>
        <taxon>Ecdysozoa</taxon>
        <taxon>Nematoda</taxon>
        <taxon>Chromadorea</taxon>
        <taxon>Rhabditida</taxon>
        <taxon>Tylenchina</taxon>
        <taxon>Tylenchomorpha</taxon>
        <taxon>Tylenchoidea</taxon>
        <taxon>Heteroderidae</taxon>
        <taxon>Heteroderinae</taxon>
        <taxon>Heterodera</taxon>
    </lineage>
</organism>
<keyword evidence="1" id="KW-0862">Zinc</keyword>
<proteinExistence type="predicted"/>
<evidence type="ECO:0000313" key="4">
    <source>
        <dbReference type="EMBL" id="KAL3081450.1"/>
    </source>
</evidence>
<dbReference type="InterPro" id="IPR036875">
    <property type="entry name" value="Znf_CCHC_sf"/>
</dbReference>
<dbReference type="EMBL" id="JBICCN010000273">
    <property type="protein sequence ID" value="KAL3081450.1"/>
    <property type="molecule type" value="Genomic_DNA"/>
</dbReference>
<keyword evidence="5" id="KW-1185">Reference proteome</keyword>
<accession>A0ABD2IVU7</accession>